<dbReference type="Proteomes" id="UP000660262">
    <property type="component" value="Unassembled WGS sequence"/>
</dbReference>
<gene>
    <name evidence="2" type="ORF">PPROV_000137200</name>
</gene>
<name>A0A830H5Y6_9CHLO</name>
<protein>
    <submittedName>
        <fullName evidence="2">Uncharacterized protein</fullName>
    </submittedName>
</protein>
<evidence type="ECO:0000313" key="3">
    <source>
        <dbReference type="Proteomes" id="UP000660262"/>
    </source>
</evidence>
<dbReference type="AlphaFoldDB" id="A0A830H5Y6"/>
<keyword evidence="3" id="KW-1185">Reference proteome</keyword>
<accession>A0A830H5Y6</accession>
<organism evidence="2 3">
    <name type="scientific">Pycnococcus provasolii</name>
    <dbReference type="NCBI Taxonomy" id="41880"/>
    <lineage>
        <taxon>Eukaryota</taxon>
        <taxon>Viridiplantae</taxon>
        <taxon>Chlorophyta</taxon>
        <taxon>Pseudoscourfieldiophyceae</taxon>
        <taxon>Pseudoscourfieldiales</taxon>
        <taxon>Pycnococcaceae</taxon>
        <taxon>Pycnococcus</taxon>
    </lineage>
</organism>
<comment type="caution">
    <text evidence="2">The sequence shown here is derived from an EMBL/GenBank/DDBJ whole genome shotgun (WGS) entry which is preliminary data.</text>
</comment>
<reference evidence="2" key="1">
    <citation type="submission" date="2020-10" db="EMBL/GenBank/DDBJ databases">
        <title>Unveiling of a novel bifunctional photoreceptor, Dualchrome1, isolated from a cosmopolitan green alga.</title>
        <authorList>
            <person name="Suzuki S."/>
            <person name="Kawachi M."/>
        </authorList>
    </citation>
    <scope>NUCLEOTIDE SEQUENCE</scope>
    <source>
        <strain evidence="2">NIES 2893</strain>
    </source>
</reference>
<evidence type="ECO:0000313" key="2">
    <source>
        <dbReference type="EMBL" id="GHP02616.1"/>
    </source>
</evidence>
<proteinExistence type="predicted"/>
<feature type="region of interest" description="Disordered" evidence="1">
    <location>
        <begin position="1"/>
        <end position="32"/>
    </location>
</feature>
<evidence type="ECO:0000256" key="1">
    <source>
        <dbReference type="SAM" id="MobiDB-lite"/>
    </source>
</evidence>
<dbReference type="EMBL" id="BNJQ01000003">
    <property type="protein sequence ID" value="GHP02616.1"/>
    <property type="molecule type" value="Genomic_DNA"/>
</dbReference>
<sequence>MIHTPVSSLIRGRPQTRAEHLVGGDHNNSHAAKKGCRYGRRLSIAGIALTQGLRLVASPPACATSGVDEVSAIRSVLLIRDTLERDDAVLSELTEILRVALPAVASLAVELRNAQRRSPLEFLATGAFGLLDRQMDGASENNTPNRQVSIADLEYLESLEAITQQAIDACAADDATRCKTSIDTILDELPRSVLDRSV</sequence>